<keyword evidence="3" id="KW-1185">Reference proteome</keyword>
<reference evidence="3" key="1">
    <citation type="journal article" date="2019" name="Int. J. Syst. Evol. Microbiol.">
        <title>The Global Catalogue of Microorganisms (GCM) 10K type strain sequencing project: providing services to taxonomists for standard genome sequencing and annotation.</title>
        <authorList>
            <consortium name="The Broad Institute Genomics Platform"/>
            <consortium name="The Broad Institute Genome Sequencing Center for Infectious Disease"/>
            <person name="Wu L."/>
            <person name="Ma J."/>
        </authorList>
    </citation>
    <scope>NUCLEOTIDE SEQUENCE [LARGE SCALE GENOMIC DNA]</scope>
    <source>
        <strain evidence="3">CCUG 53762</strain>
    </source>
</reference>
<dbReference type="Pfam" id="PF14129">
    <property type="entry name" value="DUF4296"/>
    <property type="match status" value="1"/>
</dbReference>
<accession>A0ABW4IH85</accession>
<dbReference type="Proteomes" id="UP001597118">
    <property type="component" value="Unassembled WGS sequence"/>
</dbReference>
<gene>
    <name evidence="2" type="ORF">ACFSAH_15935</name>
</gene>
<organism evidence="2 3">
    <name type="scientific">Pseudopedobacter beijingensis</name>
    <dbReference type="NCBI Taxonomy" id="1207056"/>
    <lineage>
        <taxon>Bacteria</taxon>
        <taxon>Pseudomonadati</taxon>
        <taxon>Bacteroidota</taxon>
        <taxon>Sphingobacteriia</taxon>
        <taxon>Sphingobacteriales</taxon>
        <taxon>Sphingobacteriaceae</taxon>
        <taxon>Pseudopedobacter</taxon>
    </lineage>
</organism>
<comment type="caution">
    <text evidence="2">The sequence shown here is derived from an EMBL/GenBank/DDBJ whole genome shotgun (WGS) entry which is preliminary data.</text>
</comment>
<dbReference type="EMBL" id="JBHUDG010000046">
    <property type="protein sequence ID" value="MFD1631367.1"/>
    <property type="molecule type" value="Genomic_DNA"/>
</dbReference>
<name>A0ABW4IH85_9SPHI</name>
<evidence type="ECO:0000313" key="2">
    <source>
        <dbReference type="EMBL" id="MFD1631367.1"/>
    </source>
</evidence>
<dbReference type="RefSeq" id="WP_379663735.1">
    <property type="nucleotide sequence ID" value="NZ_JBHUDG010000046.1"/>
</dbReference>
<protein>
    <submittedName>
        <fullName evidence="2">DUF4296 domain-containing protein</fullName>
    </submittedName>
</protein>
<dbReference type="InterPro" id="IPR025381">
    <property type="entry name" value="DUF4296"/>
</dbReference>
<feature type="domain" description="DUF4296" evidence="1">
    <location>
        <begin position="24"/>
        <end position="108"/>
    </location>
</feature>
<dbReference type="PROSITE" id="PS51257">
    <property type="entry name" value="PROKAR_LIPOPROTEIN"/>
    <property type="match status" value="1"/>
</dbReference>
<evidence type="ECO:0000313" key="3">
    <source>
        <dbReference type="Proteomes" id="UP001597118"/>
    </source>
</evidence>
<sequence length="186" mass="21436">MKKLLAPFCLVIFLTACFNKDKSKKIIPSDKIRNVLIDIHLLDATLDYNLQPDSMSGLAKARYGYLMEKYDIDSAQFANSLQYYIKNKPKEIVDIYTKVIDSLENLKQKFAETDQKFHLPLQEKLPDSTYYSFDIPFKIDSNLLKKTVVVDSVKTAVKTDSIAKVNKPLAIKPKERKQLLKKKKLD</sequence>
<evidence type="ECO:0000259" key="1">
    <source>
        <dbReference type="Pfam" id="PF14129"/>
    </source>
</evidence>
<proteinExistence type="predicted"/>